<accession>A0A5B7X3M4</accession>
<reference evidence="1 2" key="1">
    <citation type="submission" date="2019-06" db="EMBL/GenBank/DDBJ databases">
        <title>Complete genome sequence of Antarcticibacterium flavum KCTC 52984T from an Antarctic marine sediment.</title>
        <authorList>
            <person name="Lee Y.M."/>
            <person name="Shin S.C."/>
        </authorList>
    </citation>
    <scope>NUCLEOTIDE SEQUENCE [LARGE SCALE GENOMIC DNA]</scope>
    <source>
        <strain evidence="1 2">KCTC 52984</strain>
    </source>
</reference>
<organism evidence="1 2">
    <name type="scientific">Antarcticibacterium flavum</name>
    <dbReference type="NCBI Taxonomy" id="2058175"/>
    <lineage>
        <taxon>Bacteria</taxon>
        <taxon>Pseudomonadati</taxon>
        <taxon>Bacteroidota</taxon>
        <taxon>Flavobacteriia</taxon>
        <taxon>Flavobacteriales</taxon>
        <taxon>Flavobacteriaceae</taxon>
        <taxon>Antarcticibacterium</taxon>
    </lineage>
</organism>
<dbReference type="KEGG" id="afla:FHG64_11525"/>
<gene>
    <name evidence="1" type="ORF">FHG64_11525</name>
</gene>
<dbReference type="EMBL" id="CP040812">
    <property type="protein sequence ID" value="QCY69977.1"/>
    <property type="molecule type" value="Genomic_DNA"/>
</dbReference>
<dbReference type="RefSeq" id="WP_139066541.1">
    <property type="nucleotide sequence ID" value="NZ_CP040812.1"/>
</dbReference>
<name>A0A5B7X3M4_9FLAO</name>
<protein>
    <submittedName>
        <fullName evidence="1">Uncharacterized protein</fullName>
    </submittedName>
</protein>
<keyword evidence="2" id="KW-1185">Reference proteome</keyword>
<evidence type="ECO:0000313" key="1">
    <source>
        <dbReference type="EMBL" id="QCY69977.1"/>
    </source>
</evidence>
<dbReference type="OrthoDB" id="1448550at2"/>
<dbReference type="Proteomes" id="UP000309016">
    <property type="component" value="Chromosome"/>
</dbReference>
<dbReference type="PROSITE" id="PS51257">
    <property type="entry name" value="PROKAR_LIPOPROTEIN"/>
    <property type="match status" value="1"/>
</dbReference>
<evidence type="ECO:0000313" key="2">
    <source>
        <dbReference type="Proteomes" id="UP000309016"/>
    </source>
</evidence>
<dbReference type="AlphaFoldDB" id="A0A5B7X3M4"/>
<proteinExistence type="predicted"/>
<sequence>MKKFYLILAVGSLMFGACQKEELPEDSSVIIEGVSESVQESTEQAGEEEEGPAEYFKAKINGDLFEVEDPQLIKGTVYPSRNTGVINFDFSADGVDTSGEENVNMGFLFKVCFYDGPNTYYTGTTETVSWAMYWTDYGFWENHYAYGNEPGIVIVTNATDTFVEGTFEFEAYSSDTETTIEVEGEFGIRLESEEDYNS</sequence>